<evidence type="ECO:0000313" key="9">
    <source>
        <dbReference type="Proteomes" id="UP000657918"/>
    </source>
</evidence>
<comment type="similarity">
    <text evidence="2 6">Belongs to the multi antimicrobial extrusion (MATE) (TC 2.A.66.1) family.</text>
</comment>
<dbReference type="InterPro" id="IPR045069">
    <property type="entry name" value="MATE_euk"/>
</dbReference>
<feature type="transmembrane region" description="Helical" evidence="6">
    <location>
        <begin position="439"/>
        <end position="460"/>
    </location>
</feature>
<keyword evidence="4 6" id="KW-1133">Transmembrane helix</keyword>
<evidence type="ECO:0000313" key="8">
    <source>
        <dbReference type="EMBL" id="KAF9661651.1"/>
    </source>
</evidence>
<keyword evidence="5 6" id="KW-0472">Membrane</keyword>
<accession>A0A835J208</accession>
<keyword evidence="9" id="KW-1185">Reference proteome</keyword>
<dbReference type="GO" id="GO:0015297">
    <property type="term" value="F:antiporter activity"/>
    <property type="evidence" value="ECO:0007669"/>
    <property type="project" value="InterPro"/>
</dbReference>
<feature type="transmembrane region" description="Helical" evidence="6">
    <location>
        <begin position="404"/>
        <end position="427"/>
    </location>
</feature>
<comment type="caution">
    <text evidence="6">Lacks conserved residue(s) required for the propagation of feature annotation.</text>
</comment>
<dbReference type="OrthoDB" id="2126698at2759"/>
<comment type="subcellular location">
    <subcellularLocation>
        <location evidence="1">Membrane</location>
        <topology evidence="1">Multi-pass membrane protein</topology>
    </subcellularLocation>
</comment>
<feature type="transmembrane region" description="Helical" evidence="6">
    <location>
        <begin position="26"/>
        <end position="51"/>
    </location>
</feature>
<name>A0A835J208_9ROSI</name>
<dbReference type="Pfam" id="PF01554">
    <property type="entry name" value="MatE"/>
    <property type="match status" value="3"/>
</dbReference>
<dbReference type="GO" id="GO:0016020">
    <property type="term" value="C:membrane"/>
    <property type="evidence" value="ECO:0007669"/>
    <property type="project" value="UniProtKB-SubCell"/>
</dbReference>
<dbReference type="EMBL" id="JADGMS010000019">
    <property type="protein sequence ID" value="KAF9661651.1"/>
    <property type="molecule type" value="Genomic_DNA"/>
</dbReference>
<dbReference type="GO" id="GO:1990961">
    <property type="term" value="P:xenobiotic detoxification by transmembrane export across the plasma membrane"/>
    <property type="evidence" value="ECO:0007669"/>
    <property type="project" value="InterPro"/>
</dbReference>
<evidence type="ECO:0000256" key="3">
    <source>
        <dbReference type="ARBA" id="ARBA00022692"/>
    </source>
</evidence>
<comment type="caution">
    <text evidence="8">The sequence shown here is derived from an EMBL/GenBank/DDBJ whole genome shotgun (WGS) entry which is preliminary data.</text>
</comment>
<keyword evidence="3 6" id="KW-0812">Transmembrane</keyword>
<evidence type="ECO:0000256" key="1">
    <source>
        <dbReference type="ARBA" id="ARBA00004141"/>
    </source>
</evidence>
<dbReference type="GO" id="GO:0042910">
    <property type="term" value="F:xenobiotic transmembrane transporter activity"/>
    <property type="evidence" value="ECO:0007669"/>
    <property type="project" value="InterPro"/>
</dbReference>
<feature type="transmembrane region" description="Helical" evidence="6">
    <location>
        <begin position="175"/>
        <end position="199"/>
    </location>
</feature>
<dbReference type="InterPro" id="IPR002528">
    <property type="entry name" value="MATE_fam"/>
</dbReference>
<proteinExistence type="inferred from homology"/>
<gene>
    <name evidence="8" type="ORF">SADUNF_Sadunf19G0090900</name>
</gene>
<reference evidence="8 9" key="1">
    <citation type="submission" date="2020-10" db="EMBL/GenBank/DDBJ databases">
        <title>Plant Genome Project.</title>
        <authorList>
            <person name="Zhang R.-G."/>
        </authorList>
    </citation>
    <scope>NUCLEOTIDE SEQUENCE [LARGE SCALE GENOMIC DNA]</scope>
    <source>
        <strain evidence="8">FAFU-HL-1</strain>
        <tissue evidence="8">Leaf</tissue>
    </source>
</reference>
<feature type="region of interest" description="Disordered" evidence="7">
    <location>
        <begin position="555"/>
        <end position="576"/>
    </location>
</feature>
<feature type="transmembrane region" description="Helical" evidence="6">
    <location>
        <begin position="205"/>
        <end position="225"/>
    </location>
</feature>
<sequence>MAEKDPDFYSHKLPSASQVFEELKELWGMALPITAAHLMAFFRAAVSVMFLGRLGSLELAGGALSIGFTNITGYSILVGLASGLEPVCSQAYGSKNWDLLSLSLQRMIVILGIAIVPISLLWLNLESIMNFMGQDPKITAMAATYCIYSLPDLLTNTLLQPLRVFLRSQRVTKPIMYCSLLAVIFHVPLNYVLVVVMGWGVPGVALASVVTNMNMVVLMVGYVWWVSGRWEMRWRVQIGGVSGGVGPLLKVAVPSCLGICLEWWWYEIVTVLAGYLPNPTLAVAATGILIQTTSMMYTVPMALAGCVSARFVLIGKDFVLCTMKRLASNKFMKKGLEASKHAIDLLGDCIILEDPCLDHSRRVWPLSPSIIICSSSFSWLKLTDTGIVQVGNELGAGKPYKAKLAAMVALGCAFVIGVLNVTWTVFLRERWAGLFTKDVLVKGLVAAVLPIIGLCELGNCPQTTGCGILRATARPAVGARINLGSFYFVGTPVAVGLAFGLNIGFPGLWFGLLAAQIACAVSILYVVMVRTDWEHEAFKARELTATGMEMSACDDAGHEEHEQDEESKGLLVNGNGDMIYHA</sequence>
<feature type="transmembrane region" description="Helical" evidence="6">
    <location>
        <begin position="63"/>
        <end position="84"/>
    </location>
</feature>
<feature type="transmembrane region" description="Helical" evidence="6">
    <location>
        <begin position="507"/>
        <end position="529"/>
    </location>
</feature>
<protein>
    <recommendedName>
        <fullName evidence="6">Protein DETOXIFICATION</fullName>
    </recommendedName>
    <alternativeName>
        <fullName evidence="6">Multidrug and toxic compound extrusion protein</fullName>
    </alternativeName>
</protein>
<evidence type="ECO:0000256" key="2">
    <source>
        <dbReference type="ARBA" id="ARBA00010199"/>
    </source>
</evidence>
<dbReference type="AlphaFoldDB" id="A0A835J208"/>
<dbReference type="PANTHER" id="PTHR11206">
    <property type="entry name" value="MULTIDRUG RESISTANCE PROTEIN"/>
    <property type="match status" value="1"/>
</dbReference>
<dbReference type="Proteomes" id="UP000657918">
    <property type="component" value="Unassembled WGS sequence"/>
</dbReference>
<feature type="transmembrane region" description="Helical" evidence="6">
    <location>
        <begin position="481"/>
        <end position="501"/>
    </location>
</feature>
<dbReference type="CDD" id="cd13132">
    <property type="entry name" value="MATE_eukaryotic"/>
    <property type="match status" value="1"/>
</dbReference>
<evidence type="ECO:0000256" key="6">
    <source>
        <dbReference type="RuleBase" id="RU004914"/>
    </source>
</evidence>
<organism evidence="8 9">
    <name type="scientific">Salix dunnii</name>
    <dbReference type="NCBI Taxonomy" id="1413687"/>
    <lineage>
        <taxon>Eukaryota</taxon>
        <taxon>Viridiplantae</taxon>
        <taxon>Streptophyta</taxon>
        <taxon>Embryophyta</taxon>
        <taxon>Tracheophyta</taxon>
        <taxon>Spermatophyta</taxon>
        <taxon>Magnoliopsida</taxon>
        <taxon>eudicotyledons</taxon>
        <taxon>Gunneridae</taxon>
        <taxon>Pentapetalae</taxon>
        <taxon>rosids</taxon>
        <taxon>fabids</taxon>
        <taxon>Malpighiales</taxon>
        <taxon>Salicaceae</taxon>
        <taxon>Saliceae</taxon>
        <taxon>Salix</taxon>
    </lineage>
</organism>
<evidence type="ECO:0000256" key="4">
    <source>
        <dbReference type="ARBA" id="ARBA00022989"/>
    </source>
</evidence>
<evidence type="ECO:0000256" key="7">
    <source>
        <dbReference type="SAM" id="MobiDB-lite"/>
    </source>
</evidence>
<evidence type="ECO:0000256" key="5">
    <source>
        <dbReference type="ARBA" id="ARBA00023136"/>
    </source>
</evidence>
<feature type="transmembrane region" description="Helical" evidence="6">
    <location>
        <begin position="104"/>
        <end position="123"/>
    </location>
</feature>